<name>A0A4Q9M3B0_9MICR</name>
<protein>
    <submittedName>
        <fullName evidence="1">Uncharacterized protein</fullName>
    </submittedName>
</protein>
<dbReference type="EMBL" id="PITK01000139">
    <property type="protein sequence ID" value="TBU20061.1"/>
    <property type="molecule type" value="Genomic_DNA"/>
</dbReference>
<gene>
    <name evidence="1" type="ORF">CWI38_0139p0040</name>
</gene>
<keyword evidence="2" id="KW-1185">Reference proteome</keyword>
<evidence type="ECO:0000313" key="1">
    <source>
        <dbReference type="EMBL" id="TBU20061.1"/>
    </source>
</evidence>
<reference evidence="1 2" key="1">
    <citation type="submission" date="2017-12" db="EMBL/GenBank/DDBJ databases">
        <authorList>
            <person name="Pombert J.-F."/>
            <person name="Haag K.L."/>
            <person name="Ebert D."/>
        </authorList>
    </citation>
    <scope>NUCLEOTIDE SEQUENCE [LARGE SCALE GENOMIC DNA]</scope>
    <source>
        <strain evidence="1">IL-G-3</strain>
    </source>
</reference>
<comment type="caution">
    <text evidence="1">The sequence shown here is derived from an EMBL/GenBank/DDBJ whole genome shotgun (WGS) entry which is preliminary data.</text>
</comment>
<organism evidence="1 2">
    <name type="scientific">Hamiltosporidium tvaerminnensis</name>
    <dbReference type="NCBI Taxonomy" id="1176355"/>
    <lineage>
        <taxon>Eukaryota</taxon>
        <taxon>Fungi</taxon>
        <taxon>Fungi incertae sedis</taxon>
        <taxon>Microsporidia</taxon>
        <taxon>Dubosqiidae</taxon>
        <taxon>Hamiltosporidium</taxon>
    </lineage>
</organism>
<dbReference type="Proteomes" id="UP000292282">
    <property type="component" value="Unassembled WGS sequence"/>
</dbReference>
<sequence length="772" mass="91366">MTFGVVLKLLNIEIGNYIRLILFLLTAKIISMRMAIEIHFYENSECSLPERKIYNPFNSAIDLESPVKKYKSFIFDPNTKILRTFLIDLDMFFLAFLNEEEIHEDQQHIIYVNNNLLSLHEFDYFYRIVISFPCFVDYVDVRTYQLIFKIMNIFKFKKNKFYQRFIQFISVSLIFNPLVTKKWNFLLTSDICSHSSVLSKKIIVELFKSHFMSDKTFNKITNISHAADLTENFDIDLLTPNQDFLYLDGDIIQKIIEKSRNSTNIIKLLDAIFRIHIFKSVCLFNISYTKEYNKFFNLYLFKNLDEIFLLECSNTDVLIGNIYNGKSLNCIKTLSIINSKFAIKDEISWLKTLNFEVLNYVDTKRDFFTLFTAFESDSSVQSIVSIFKKEIYNKENESTIFYKNMNKTCCDHKTRIYLKSNQDKTKINKFKNQSFPFELFVYMELSNSFISLNFYVLNFKKIRGIEIEFTNTYINDFNLLDSEIFNNIVGMKLVNSTISEAFMSKILLFTSLRKLFLYSCTIVFEGDRIAFSENTQIKKIFFGVSCVKNNQKFFQFLNKIVELKELIVLCFAIDTNPFWSMIDPRGESLCKLSILRYSVKYNLSNAIFKFPLLPNLLNLYFGYEYPEGTLLRFFLNNHLNNLKKIKLDRIKIGKMDRQALGNFTNLLYFYFSDGCIISEISFSDLFDFNNEYSLKKIRFPKIELTYRDLCFISNLKSLRNVYFESLELKNNSLYFFKTFSGMKKIEIGNIQVFRNKFNEEFGAGAKRSHYQH</sequence>
<accession>A0A4Q9M3B0</accession>
<dbReference type="VEuPathDB" id="MicrosporidiaDB:CWI38_0139p0040"/>
<evidence type="ECO:0000313" key="2">
    <source>
        <dbReference type="Proteomes" id="UP000292282"/>
    </source>
</evidence>
<dbReference type="SUPFAM" id="SSF52058">
    <property type="entry name" value="L domain-like"/>
    <property type="match status" value="1"/>
</dbReference>
<proteinExistence type="predicted"/>
<dbReference type="AlphaFoldDB" id="A0A4Q9M3B0"/>